<gene>
    <name evidence="8" type="ORF">HELGO_WM4485</name>
</gene>
<keyword evidence="4" id="KW-0342">GTP-binding</keyword>
<dbReference type="InterPro" id="IPR045063">
    <property type="entry name" value="Dynamin_N"/>
</dbReference>
<keyword evidence="6" id="KW-0175">Coiled coil</keyword>
<reference evidence="8" key="1">
    <citation type="submission" date="2020-01" db="EMBL/GenBank/DDBJ databases">
        <authorList>
            <person name="Meier V. D."/>
            <person name="Meier V D."/>
        </authorList>
    </citation>
    <scope>NUCLEOTIDE SEQUENCE</scope>
    <source>
        <strain evidence="8">HLG_WM_MAG_06</strain>
    </source>
</reference>
<dbReference type="PANTHER" id="PTHR10465">
    <property type="entry name" value="TRANSMEMBRANE GTPASE FZO1"/>
    <property type="match status" value="1"/>
</dbReference>
<dbReference type="AlphaFoldDB" id="A0A6S6SX59"/>
<protein>
    <submittedName>
        <fullName evidence="8">ATP /GTP binding protein</fullName>
    </submittedName>
</protein>
<evidence type="ECO:0000256" key="2">
    <source>
        <dbReference type="ARBA" id="ARBA00022741"/>
    </source>
</evidence>
<dbReference type="GO" id="GO:0005525">
    <property type="term" value="F:GTP binding"/>
    <property type="evidence" value="ECO:0007669"/>
    <property type="project" value="UniProtKB-KW"/>
</dbReference>
<feature type="domain" description="Dynamin N-terminal" evidence="7">
    <location>
        <begin position="182"/>
        <end position="366"/>
    </location>
</feature>
<organism evidence="8">
    <name type="scientific">uncultured Sulfurovum sp</name>
    <dbReference type="NCBI Taxonomy" id="269237"/>
    <lineage>
        <taxon>Bacteria</taxon>
        <taxon>Pseudomonadati</taxon>
        <taxon>Campylobacterota</taxon>
        <taxon>Epsilonproteobacteria</taxon>
        <taxon>Campylobacterales</taxon>
        <taxon>Sulfurovaceae</taxon>
        <taxon>Sulfurovum</taxon>
        <taxon>environmental samples</taxon>
    </lineage>
</organism>
<dbReference type="InterPro" id="IPR027094">
    <property type="entry name" value="Mitofusin_fam"/>
</dbReference>
<dbReference type="GO" id="GO:0003924">
    <property type="term" value="F:GTPase activity"/>
    <property type="evidence" value="ECO:0007669"/>
    <property type="project" value="InterPro"/>
</dbReference>
<comment type="subcellular location">
    <subcellularLocation>
        <location evidence="1">Membrane</location>
    </subcellularLocation>
</comment>
<accession>A0A6S6SX59</accession>
<keyword evidence="2" id="KW-0547">Nucleotide-binding</keyword>
<evidence type="ECO:0000256" key="4">
    <source>
        <dbReference type="ARBA" id="ARBA00023134"/>
    </source>
</evidence>
<name>A0A6S6SX59_9BACT</name>
<dbReference type="Pfam" id="PF00350">
    <property type="entry name" value="Dynamin_N"/>
    <property type="match status" value="1"/>
</dbReference>
<proteinExistence type="predicted"/>
<evidence type="ECO:0000256" key="5">
    <source>
        <dbReference type="ARBA" id="ARBA00023136"/>
    </source>
</evidence>
<evidence type="ECO:0000256" key="1">
    <source>
        <dbReference type="ARBA" id="ARBA00004370"/>
    </source>
</evidence>
<evidence type="ECO:0000256" key="6">
    <source>
        <dbReference type="SAM" id="Coils"/>
    </source>
</evidence>
<dbReference type="SUPFAM" id="SSF52540">
    <property type="entry name" value="P-loop containing nucleoside triphosphate hydrolases"/>
    <property type="match status" value="1"/>
</dbReference>
<dbReference type="PANTHER" id="PTHR10465:SF0">
    <property type="entry name" value="SARCALUMENIN"/>
    <property type="match status" value="1"/>
</dbReference>
<dbReference type="CDD" id="cd09912">
    <property type="entry name" value="DLP_2"/>
    <property type="match status" value="1"/>
</dbReference>
<keyword evidence="5" id="KW-0472">Membrane</keyword>
<keyword evidence="3" id="KW-0378">Hydrolase</keyword>
<evidence type="ECO:0000259" key="7">
    <source>
        <dbReference type="Pfam" id="PF00350"/>
    </source>
</evidence>
<feature type="coiled-coil region" evidence="6">
    <location>
        <begin position="483"/>
        <end position="528"/>
    </location>
</feature>
<dbReference type="Gene3D" id="3.40.50.300">
    <property type="entry name" value="P-loop containing nucleotide triphosphate hydrolases"/>
    <property type="match status" value="1"/>
</dbReference>
<sequence>MTEVSKNYFLLFHSRNSQDITFAKFKELNQDEYSIYSLVLSISKNYISKMIDMNSFQELLEKMEHPPVSNISDLLPLKNSILALLASEDSSYDYKQVLEDIEYLREEEIISKVNYQKLLSLFHKARKPTRKIESKVEENSFLDSKIAFQETIKELSTLFVSNNDKTSLLEIEDYLLSQRFSVGITGVINAGKSTLINSLLGKEILGNSMVPETANLTIIKEGKPSAHVSYWNEKEWEKISATTTNRMENTSLVEQYIHKESYQQNISIEKMREFTSATASKDNHYKLVKAVELYQEAPFLSAGVEIVDTPGLDDPVILREEISKEYLSQCDAMIHLMNVNQSATQKDVEFIIDALLYQKISHLLIVLSHADTVTTTEMEEVIAYTKSSISSQLEALGKSSHLSFILQNIHFLPVSAKAALAYRTQKDVQKEQIKATGILAIEAHLEQLLYGKDALKAELVLHKSKEKLRYFIEEQQAKDSYQLSLFSQNKEELEESLVSHQAKSQRAINALRNDIKNLQKTTSDYVERLDVFLDEEFIDLKVLLTQRIFSDVQYTYQKSKKKPDENRIKIIIATTIKDGVLEITRDCGYKLHKRCEQLIGGCQKRFEILKNSQLNFLKTEFERLFSEPFYKGFLTFSTEEVTQDVLQLIAKNKPKEFDLLHVNLNETISEKMDVEQIKTKAHDKSLARIEAFFQLFYTHIEHIEKEEKNEEKMLEESIRQFEHRDDSLEDSISSLLSRKEKLSLILQRLEA</sequence>
<evidence type="ECO:0000256" key="3">
    <source>
        <dbReference type="ARBA" id="ARBA00022801"/>
    </source>
</evidence>
<dbReference type="EMBL" id="CACVAP010000053">
    <property type="protein sequence ID" value="CAA6807888.1"/>
    <property type="molecule type" value="Genomic_DNA"/>
</dbReference>
<dbReference type="InterPro" id="IPR027417">
    <property type="entry name" value="P-loop_NTPase"/>
</dbReference>
<evidence type="ECO:0000313" key="8">
    <source>
        <dbReference type="EMBL" id="CAA6807888.1"/>
    </source>
</evidence>
<dbReference type="GO" id="GO:0016020">
    <property type="term" value="C:membrane"/>
    <property type="evidence" value="ECO:0007669"/>
    <property type="project" value="UniProtKB-SubCell"/>
</dbReference>